<organism evidence="1 2">
    <name type="scientific">Hymenobacter segetis</name>
    <dbReference type="NCBI Taxonomy" id="2025509"/>
    <lineage>
        <taxon>Bacteria</taxon>
        <taxon>Pseudomonadati</taxon>
        <taxon>Bacteroidota</taxon>
        <taxon>Cytophagia</taxon>
        <taxon>Cytophagales</taxon>
        <taxon>Hymenobacteraceae</taxon>
        <taxon>Hymenobacter</taxon>
    </lineage>
</organism>
<gene>
    <name evidence="1" type="ORF">AAFH49_15500</name>
</gene>
<dbReference type="InterPro" id="IPR009282">
    <property type="entry name" value="DUF937"/>
</dbReference>
<evidence type="ECO:0000313" key="1">
    <source>
        <dbReference type="EMBL" id="MEL5995620.1"/>
    </source>
</evidence>
<protein>
    <submittedName>
        <fullName evidence="1">DUF937 domain-containing protein</fullName>
    </submittedName>
</protein>
<reference evidence="1 2" key="1">
    <citation type="journal article" date="2018" name="Arch. Microbiol.">
        <title>Hymenobacter segetis sp. nov., isolated from soil.</title>
        <authorList>
            <person name="Ten L.N."/>
            <person name="Lim S.J."/>
            <person name="Kim B.O."/>
            <person name="Kang I.K."/>
            <person name="Jung H.Y."/>
        </authorList>
    </citation>
    <scope>NUCLEOTIDE SEQUENCE [LARGE SCALE GENOMIC DNA]</scope>
    <source>
        <strain evidence="1 2">S7-3-11</strain>
    </source>
</reference>
<comment type="caution">
    <text evidence="1">The sequence shown here is derived from an EMBL/GenBank/DDBJ whole genome shotgun (WGS) entry which is preliminary data.</text>
</comment>
<evidence type="ECO:0000313" key="2">
    <source>
        <dbReference type="Proteomes" id="UP001479606"/>
    </source>
</evidence>
<name>A0ABU9LYH0_9BACT</name>
<dbReference type="Pfam" id="PF06078">
    <property type="entry name" value="DUF937"/>
    <property type="match status" value="1"/>
</dbReference>
<sequence>MSALFSAIAKAFPRELINHLAARLGEGENGMKRAVEGVLPVMMGGMARQAETSDAQLLFEWSSRAYQTTRYGLGSVTGMLGILGSGQEAGSAMMQGETLLLVLFGNSWQTIAASVSRYAQVKRTTASTLLTLVGAVLPGLLGQYAERNRLSAAAVSANLIGIKNQLSTLLPLDLRAVADALGLTAGTQPTKGRNREGRTISWALLLILTASLGLRSTPPDLWAHVLPTVSSQLVQGYLLAVQVAGGVAGLTQTM</sequence>
<accession>A0ABU9LYH0</accession>
<keyword evidence="2" id="KW-1185">Reference proteome</keyword>
<dbReference type="RefSeq" id="WP_342299588.1">
    <property type="nucleotide sequence ID" value="NZ_JBCEVZ010000042.1"/>
</dbReference>
<dbReference type="EMBL" id="JBCEVZ010000042">
    <property type="protein sequence ID" value="MEL5995620.1"/>
    <property type="molecule type" value="Genomic_DNA"/>
</dbReference>
<dbReference type="Proteomes" id="UP001479606">
    <property type="component" value="Unassembled WGS sequence"/>
</dbReference>
<proteinExistence type="predicted"/>